<proteinExistence type="inferred from homology"/>
<dbReference type="InterPro" id="IPR052021">
    <property type="entry name" value="Type-I_RS_S_subunit"/>
</dbReference>
<dbReference type="SUPFAM" id="SSF116734">
    <property type="entry name" value="DNA methylase specificity domain"/>
    <property type="match status" value="2"/>
</dbReference>
<evidence type="ECO:0000256" key="3">
    <source>
        <dbReference type="ARBA" id="ARBA00023125"/>
    </source>
</evidence>
<accession>A0A7Y2R9H0</accession>
<dbReference type="Gene3D" id="3.90.220.20">
    <property type="entry name" value="DNA methylase specificity domains"/>
    <property type="match status" value="2"/>
</dbReference>
<evidence type="ECO:0000259" key="4">
    <source>
        <dbReference type="Pfam" id="PF01420"/>
    </source>
</evidence>
<dbReference type="RefSeq" id="WP_170282273.1">
    <property type="nucleotide sequence ID" value="NZ_JABEQY010000030.1"/>
</dbReference>
<sequence length="392" mass="43553">MKAHISSLADVTDFILDGTHGSPKRTDTGIPVLSAQNVVNGVLNYATDRFTSDEEYAAFAKRVSIKRSDVLLTIVGTIGRAAVVDHVKPAVFQRSVAILRPRAKTLDARYLYHMTQSPDFIEQARKFTKKSTQAGIYLGNLKKIEIPLPPLSEQKRIAAILDKADQQRQKRRQAIMLLDSLTQSIFLEMFADPMSNPKGFIVRELQEIVDPDRKITYGILMPGPDVQDGVPYVRVIDMRDGLVLVDQLRRTTSAIAKEYRRSSLRTGDLLISIRGHVGRLAITPPQCEGANITQDTARLAIADANPLYVSALLSTSAAQHWMAQRTKGVAVRGINLGDLKKFPVMLPPRSEQNDFAEQVEQKLKVLQLKEAQLNSSESLFSSLQHRAFAGQL</sequence>
<dbReference type="GO" id="GO:0003677">
    <property type="term" value="F:DNA binding"/>
    <property type="evidence" value="ECO:0007669"/>
    <property type="project" value="UniProtKB-KW"/>
</dbReference>
<dbReference type="CDD" id="cd17246">
    <property type="entry name" value="RMtype1_S_SonII-TRD2-CR2_like"/>
    <property type="match status" value="1"/>
</dbReference>
<name>A0A7Y2R9H0_9HYPH</name>
<dbReference type="EMBL" id="JABEQY010000030">
    <property type="protein sequence ID" value="NNH66826.1"/>
    <property type="molecule type" value="Genomic_DNA"/>
</dbReference>
<dbReference type="InterPro" id="IPR000055">
    <property type="entry name" value="Restrct_endonuc_typeI_TRD"/>
</dbReference>
<comment type="caution">
    <text evidence="5">The sequence shown here is derived from an EMBL/GenBank/DDBJ whole genome shotgun (WGS) entry which is preliminary data.</text>
</comment>
<evidence type="ECO:0000313" key="5">
    <source>
        <dbReference type="EMBL" id="NNH66826.1"/>
    </source>
</evidence>
<dbReference type="GO" id="GO:0009307">
    <property type="term" value="P:DNA restriction-modification system"/>
    <property type="evidence" value="ECO:0007669"/>
    <property type="project" value="UniProtKB-KW"/>
</dbReference>
<dbReference type="PANTHER" id="PTHR30408:SF12">
    <property type="entry name" value="TYPE I RESTRICTION ENZYME MJAVIII SPECIFICITY SUBUNIT"/>
    <property type="match status" value="1"/>
</dbReference>
<evidence type="ECO:0000256" key="2">
    <source>
        <dbReference type="ARBA" id="ARBA00022747"/>
    </source>
</evidence>
<dbReference type="PANTHER" id="PTHR30408">
    <property type="entry name" value="TYPE-1 RESTRICTION ENZYME ECOKI SPECIFICITY PROTEIN"/>
    <property type="match status" value="1"/>
</dbReference>
<keyword evidence="2" id="KW-0680">Restriction system</keyword>
<dbReference type="AlphaFoldDB" id="A0A7Y2R9H0"/>
<keyword evidence="3" id="KW-0238">DNA-binding</keyword>
<protein>
    <recommendedName>
        <fullName evidence="4">Type I restriction modification DNA specificity domain-containing protein</fullName>
    </recommendedName>
</protein>
<feature type="domain" description="Type I restriction modification DNA specificity" evidence="4">
    <location>
        <begin position="230"/>
        <end position="373"/>
    </location>
</feature>
<dbReference type="CDD" id="cd17256">
    <property type="entry name" value="RMtype1_S_EcoJA65PI-TRD1-CR1_like"/>
    <property type="match status" value="1"/>
</dbReference>
<organism evidence="5 6">
    <name type="scientific">Rhizobium laguerreae</name>
    <dbReference type="NCBI Taxonomy" id="1076926"/>
    <lineage>
        <taxon>Bacteria</taxon>
        <taxon>Pseudomonadati</taxon>
        <taxon>Pseudomonadota</taxon>
        <taxon>Alphaproteobacteria</taxon>
        <taxon>Hyphomicrobiales</taxon>
        <taxon>Rhizobiaceae</taxon>
        <taxon>Rhizobium/Agrobacterium group</taxon>
        <taxon>Rhizobium</taxon>
    </lineage>
</organism>
<gene>
    <name evidence="5" type="ORF">HLI17_26720</name>
</gene>
<comment type="similarity">
    <text evidence="1">Belongs to the type-I restriction system S methylase family.</text>
</comment>
<feature type="domain" description="Type I restriction modification DNA specificity" evidence="4">
    <location>
        <begin position="25"/>
        <end position="166"/>
    </location>
</feature>
<dbReference type="Proteomes" id="UP000530654">
    <property type="component" value="Unassembled WGS sequence"/>
</dbReference>
<evidence type="ECO:0000313" key="6">
    <source>
        <dbReference type="Proteomes" id="UP000530654"/>
    </source>
</evidence>
<dbReference type="InterPro" id="IPR044946">
    <property type="entry name" value="Restrct_endonuc_typeI_TRD_sf"/>
</dbReference>
<reference evidence="5 6" key="1">
    <citation type="submission" date="2020-04" db="EMBL/GenBank/DDBJ databases">
        <title>Rhizobium bacterial biofertilizers improve the content of phenolic compounds of Lactuca sativa L. under non-saline and saline-stress conditions.</title>
        <authorList>
            <person name="Ayuso-Calles M."/>
            <person name="Garcia-Estevez I."/>
            <person name="Jimenez-Gomez A."/>
            <person name="Flores-Felix J.D."/>
            <person name="Escribano-Bailon M."/>
            <person name="Rivas R."/>
        </authorList>
    </citation>
    <scope>NUCLEOTIDE SEQUENCE [LARGE SCALE GENOMIC DNA]</scope>
    <source>
        <strain evidence="5 6">GPTR02</strain>
    </source>
</reference>
<dbReference type="Pfam" id="PF01420">
    <property type="entry name" value="Methylase_S"/>
    <property type="match status" value="2"/>
</dbReference>
<evidence type="ECO:0000256" key="1">
    <source>
        <dbReference type="ARBA" id="ARBA00010923"/>
    </source>
</evidence>